<dbReference type="GO" id="GO:0008270">
    <property type="term" value="F:zinc ion binding"/>
    <property type="evidence" value="ECO:0007669"/>
    <property type="project" value="UniProtKB-KW"/>
</dbReference>
<reference evidence="5" key="1">
    <citation type="journal article" date="2014" name="Science">
        <title>The coffee genome provides insight into the convergent evolution of caffeine biosynthesis.</title>
        <authorList>
            <person name="Denoeud F."/>
            <person name="Carretero-Paulet L."/>
            <person name="Dereeper A."/>
            <person name="Droc G."/>
            <person name="Guyot R."/>
            <person name="Pietrella M."/>
            <person name="Zheng C."/>
            <person name="Alberti A."/>
            <person name="Anthony F."/>
            <person name="Aprea G."/>
            <person name="Aury J.M."/>
            <person name="Bento P."/>
            <person name="Bernard M."/>
            <person name="Bocs S."/>
            <person name="Campa C."/>
            <person name="Cenci A."/>
            <person name="Combes M.C."/>
            <person name="Crouzillat D."/>
            <person name="Da Silva C."/>
            <person name="Daddiego L."/>
            <person name="De Bellis F."/>
            <person name="Dussert S."/>
            <person name="Garsmeur O."/>
            <person name="Gayraud T."/>
            <person name="Guignon V."/>
            <person name="Jahn K."/>
            <person name="Jamilloux V."/>
            <person name="Joet T."/>
            <person name="Labadie K."/>
            <person name="Lan T."/>
            <person name="Leclercq J."/>
            <person name="Lepelley M."/>
            <person name="Leroy T."/>
            <person name="Li L.T."/>
            <person name="Librado P."/>
            <person name="Lopez L."/>
            <person name="Munoz A."/>
            <person name="Noel B."/>
            <person name="Pallavicini A."/>
            <person name="Perrotta G."/>
            <person name="Poncet V."/>
            <person name="Pot D."/>
            <person name="Priyono X."/>
            <person name="Rigoreau M."/>
            <person name="Rouard M."/>
            <person name="Rozas J."/>
            <person name="Tranchant-Dubreuil C."/>
            <person name="VanBuren R."/>
            <person name="Zhang Q."/>
            <person name="Andrade A.C."/>
            <person name="Argout X."/>
            <person name="Bertrand B."/>
            <person name="de Kochko A."/>
            <person name="Graziosi G."/>
            <person name="Henry R.J."/>
            <person name="Jayarama X."/>
            <person name="Ming R."/>
            <person name="Nagai C."/>
            <person name="Rounsley S."/>
            <person name="Sankoff D."/>
            <person name="Giuliano G."/>
            <person name="Albert V.A."/>
            <person name="Wincker P."/>
            <person name="Lashermes P."/>
        </authorList>
    </citation>
    <scope>NUCLEOTIDE SEQUENCE [LARGE SCALE GENOMIC DNA]</scope>
    <source>
        <strain evidence="5">cv. DH200-94</strain>
    </source>
</reference>
<dbReference type="PANTHER" id="PTHR47662:SF1">
    <property type="entry name" value="RING-TYPE DOMAIN-CONTAINING PROTEIN"/>
    <property type="match status" value="1"/>
</dbReference>
<accession>A0A068TZE8</accession>
<protein>
    <recommendedName>
        <fullName evidence="3">RING-type domain-containing protein</fullName>
    </recommendedName>
</protein>
<sequence length="173" mass="18726">MGLQNQLADISTESFPILMVALVANCVGYIRSILIGAFQAFGLSLAMFDVSNLYHVDDASCDAVGSGLTGIIMLAEQLKLNRAFSYRLAGDGAAGCGSGSGSDCVVCLNRLGEGDHVRKLACRHVFHKECFDGWLDHMNFNCPLCRMPLVADECVAATKRRVTGDVLEWFSLR</sequence>
<feature type="transmembrane region" description="Helical" evidence="2">
    <location>
        <begin position="15"/>
        <end position="38"/>
    </location>
</feature>
<dbReference type="Gene3D" id="3.30.40.10">
    <property type="entry name" value="Zinc/RING finger domain, C3HC4 (zinc finger)"/>
    <property type="match status" value="1"/>
</dbReference>
<keyword evidence="1" id="KW-0862">Zinc</keyword>
<dbReference type="InterPro" id="IPR001841">
    <property type="entry name" value="Znf_RING"/>
</dbReference>
<dbReference type="Proteomes" id="UP000295252">
    <property type="component" value="Chromosome III"/>
</dbReference>
<dbReference type="STRING" id="49390.A0A068TZE8"/>
<name>A0A068TZE8_COFCA</name>
<keyword evidence="1" id="KW-0863">Zinc-finger</keyword>
<dbReference type="OMA" id="ARFHTHQ"/>
<dbReference type="Gramene" id="CDP00698">
    <property type="protein sequence ID" value="CDP00698"/>
    <property type="gene ID" value="GSCOC_T00032744001"/>
</dbReference>
<evidence type="ECO:0000259" key="3">
    <source>
        <dbReference type="PROSITE" id="PS50089"/>
    </source>
</evidence>
<keyword evidence="2" id="KW-1133">Transmembrane helix</keyword>
<gene>
    <name evidence="4" type="ORF">GSCOC_T00032744001</name>
</gene>
<dbReference type="InParanoid" id="A0A068TZE8"/>
<dbReference type="SUPFAM" id="SSF57850">
    <property type="entry name" value="RING/U-box"/>
    <property type="match status" value="1"/>
</dbReference>
<dbReference type="OrthoDB" id="8062037at2759"/>
<evidence type="ECO:0000313" key="5">
    <source>
        <dbReference type="Proteomes" id="UP000295252"/>
    </source>
</evidence>
<evidence type="ECO:0000256" key="1">
    <source>
        <dbReference type="PROSITE-ProRule" id="PRU00175"/>
    </source>
</evidence>
<keyword evidence="2" id="KW-0812">Transmembrane</keyword>
<dbReference type="AlphaFoldDB" id="A0A068TZE8"/>
<dbReference type="SMART" id="SM00184">
    <property type="entry name" value="RING"/>
    <property type="match status" value="1"/>
</dbReference>
<keyword evidence="1" id="KW-0479">Metal-binding</keyword>
<dbReference type="InterPro" id="IPR013083">
    <property type="entry name" value="Znf_RING/FYVE/PHD"/>
</dbReference>
<evidence type="ECO:0000256" key="2">
    <source>
        <dbReference type="SAM" id="Phobius"/>
    </source>
</evidence>
<evidence type="ECO:0000313" key="4">
    <source>
        <dbReference type="EMBL" id="CDP00698.1"/>
    </source>
</evidence>
<dbReference type="PROSITE" id="PS50089">
    <property type="entry name" value="ZF_RING_2"/>
    <property type="match status" value="1"/>
</dbReference>
<dbReference type="Pfam" id="PF13639">
    <property type="entry name" value="zf-RING_2"/>
    <property type="match status" value="1"/>
</dbReference>
<dbReference type="PhylomeDB" id="A0A068TZE8"/>
<keyword evidence="5" id="KW-1185">Reference proteome</keyword>
<organism evidence="4 5">
    <name type="scientific">Coffea canephora</name>
    <name type="common">Robusta coffee</name>
    <dbReference type="NCBI Taxonomy" id="49390"/>
    <lineage>
        <taxon>Eukaryota</taxon>
        <taxon>Viridiplantae</taxon>
        <taxon>Streptophyta</taxon>
        <taxon>Embryophyta</taxon>
        <taxon>Tracheophyta</taxon>
        <taxon>Spermatophyta</taxon>
        <taxon>Magnoliopsida</taxon>
        <taxon>eudicotyledons</taxon>
        <taxon>Gunneridae</taxon>
        <taxon>Pentapetalae</taxon>
        <taxon>asterids</taxon>
        <taxon>lamiids</taxon>
        <taxon>Gentianales</taxon>
        <taxon>Rubiaceae</taxon>
        <taxon>Ixoroideae</taxon>
        <taxon>Gardenieae complex</taxon>
        <taxon>Bertiereae - Coffeeae clade</taxon>
        <taxon>Coffeeae</taxon>
        <taxon>Coffea</taxon>
    </lineage>
</organism>
<dbReference type="CDD" id="cd23123">
    <property type="entry name" value="RING-H2_RHA2B"/>
    <property type="match status" value="1"/>
</dbReference>
<dbReference type="EMBL" id="HG739089">
    <property type="protein sequence ID" value="CDP00698.1"/>
    <property type="molecule type" value="Genomic_DNA"/>
</dbReference>
<keyword evidence="2" id="KW-0472">Membrane</keyword>
<proteinExistence type="predicted"/>
<dbReference type="PANTHER" id="PTHR47662">
    <property type="entry name" value="RING-TYPE DOMAIN-CONTAINING PROTEIN"/>
    <property type="match status" value="1"/>
</dbReference>
<feature type="domain" description="RING-type" evidence="3">
    <location>
        <begin position="104"/>
        <end position="146"/>
    </location>
</feature>
<dbReference type="FunCoup" id="A0A068TZE8">
    <property type="interactions" value="55"/>
</dbReference>